<reference evidence="2 3" key="1">
    <citation type="journal article" date="2016" name="Microbes Environ.">
        <title>Phylogenetically diverse aerobic anoxygenic phototrophic bacteria isolated from epilithic biofilms in Tama river, Japan.</title>
        <authorList>
            <person name="Hirose S."/>
            <person name="Matsuura K."/>
            <person name="Haruta S."/>
        </authorList>
    </citation>
    <scope>NUCLEOTIDE SEQUENCE [LARGE SCALE GENOMIC DNA]</scope>
    <source>
        <strain evidence="2 3">S08</strain>
    </source>
</reference>
<evidence type="ECO:0000313" key="2">
    <source>
        <dbReference type="EMBL" id="BDG73229.1"/>
    </source>
</evidence>
<sequence length="177" mass="19307">MPRRNRRAGGSELAVGNQPIGRDRMSNFASRRALAKGTLGAGLIGAAALVAARPAAAGNQLAVAISGYDATSFFTGTPRPGVPRFNATHNGAIWYFTTEAARDQFRASPARFAPQYDGYCAWAASQGYKAPGNPDFWRVVDDRLYLKVHEQAQAMWVRDIPGNITKANMNWPRIHPF</sequence>
<organism evidence="2 3">
    <name type="scientific">Roseomonas fluvialis</name>
    <dbReference type="NCBI Taxonomy" id="1750527"/>
    <lineage>
        <taxon>Bacteria</taxon>
        <taxon>Pseudomonadati</taxon>
        <taxon>Pseudomonadota</taxon>
        <taxon>Alphaproteobacteria</taxon>
        <taxon>Acetobacterales</taxon>
        <taxon>Roseomonadaceae</taxon>
        <taxon>Roseomonas</taxon>
    </lineage>
</organism>
<proteinExistence type="predicted"/>
<gene>
    <name evidence="2" type="ORF">Rmf_31580</name>
</gene>
<evidence type="ECO:0000256" key="1">
    <source>
        <dbReference type="SAM" id="MobiDB-lite"/>
    </source>
</evidence>
<name>A0ABM7Y572_9PROT</name>
<keyword evidence="3" id="KW-1185">Reference proteome</keyword>
<accession>A0ABM7Y572</accession>
<dbReference type="PROSITE" id="PS51318">
    <property type="entry name" value="TAT"/>
    <property type="match status" value="1"/>
</dbReference>
<dbReference type="InterPro" id="IPR006311">
    <property type="entry name" value="TAT_signal"/>
</dbReference>
<protein>
    <recommendedName>
        <fullName evidence="4">YHS domain protein</fullName>
    </recommendedName>
</protein>
<feature type="region of interest" description="Disordered" evidence="1">
    <location>
        <begin position="1"/>
        <end position="21"/>
    </location>
</feature>
<evidence type="ECO:0000313" key="3">
    <source>
        <dbReference type="Proteomes" id="UP000831327"/>
    </source>
</evidence>
<evidence type="ECO:0008006" key="4">
    <source>
        <dbReference type="Google" id="ProtNLM"/>
    </source>
</evidence>
<dbReference type="EMBL" id="AP025637">
    <property type="protein sequence ID" value="BDG73229.1"/>
    <property type="molecule type" value="Genomic_DNA"/>
</dbReference>
<dbReference type="Proteomes" id="UP000831327">
    <property type="component" value="Chromosome"/>
</dbReference>
<dbReference type="NCBIfam" id="NF041384">
    <property type="entry name" value="YHS_seleno_dom"/>
    <property type="match status" value="1"/>
</dbReference>